<dbReference type="OrthoDB" id="68731at2"/>
<dbReference type="Proteomes" id="UP000250369">
    <property type="component" value="Unassembled WGS sequence"/>
</dbReference>
<dbReference type="RefSeq" id="WP_113035630.1">
    <property type="nucleotide sequence ID" value="NZ_QMFB01000033.1"/>
</dbReference>
<dbReference type="InterPro" id="IPR034660">
    <property type="entry name" value="DinB/YfiT-like"/>
</dbReference>
<gene>
    <name evidence="1" type="ORF">DQG23_34730</name>
</gene>
<dbReference type="EMBL" id="QMFB01000033">
    <property type="protein sequence ID" value="RAV12487.1"/>
    <property type="molecule type" value="Genomic_DNA"/>
</dbReference>
<keyword evidence="2" id="KW-1185">Reference proteome</keyword>
<name>A0A329M682_9BACL</name>
<evidence type="ECO:0008006" key="3">
    <source>
        <dbReference type="Google" id="ProtNLM"/>
    </source>
</evidence>
<dbReference type="AlphaFoldDB" id="A0A329M682"/>
<accession>A0A329M682</accession>
<evidence type="ECO:0000313" key="1">
    <source>
        <dbReference type="EMBL" id="RAV12487.1"/>
    </source>
</evidence>
<dbReference type="InterPro" id="IPR011466">
    <property type="entry name" value="DUF1572"/>
</dbReference>
<protein>
    <recommendedName>
        <fullName evidence="3">DUF1572 domain-containing protein</fullName>
    </recommendedName>
</protein>
<organism evidence="1 2">
    <name type="scientific">Paenibacillus contaminans</name>
    <dbReference type="NCBI Taxonomy" id="450362"/>
    <lineage>
        <taxon>Bacteria</taxon>
        <taxon>Bacillati</taxon>
        <taxon>Bacillota</taxon>
        <taxon>Bacilli</taxon>
        <taxon>Bacillales</taxon>
        <taxon>Paenibacillaceae</taxon>
        <taxon>Paenibacillus</taxon>
    </lineage>
</organism>
<proteinExistence type="predicted"/>
<evidence type="ECO:0000313" key="2">
    <source>
        <dbReference type="Proteomes" id="UP000250369"/>
    </source>
</evidence>
<dbReference type="Gene3D" id="1.20.120.450">
    <property type="entry name" value="dinb family like domain"/>
    <property type="match status" value="1"/>
</dbReference>
<dbReference type="Pfam" id="PF07609">
    <property type="entry name" value="DUF1572"/>
    <property type="match status" value="1"/>
</dbReference>
<reference evidence="1 2" key="1">
    <citation type="journal article" date="2009" name="Int. J. Syst. Evol. Microbiol.">
        <title>Paenibacillus contaminans sp. nov., isolated from a contaminated laboratory plate.</title>
        <authorList>
            <person name="Chou J.H."/>
            <person name="Lee J.H."/>
            <person name="Lin M.C."/>
            <person name="Chang P.S."/>
            <person name="Arun A.B."/>
            <person name="Young C.C."/>
            <person name="Chen W.M."/>
        </authorList>
    </citation>
    <scope>NUCLEOTIDE SEQUENCE [LARGE SCALE GENOMIC DNA]</scope>
    <source>
        <strain evidence="1 2">CKOBP-6</strain>
    </source>
</reference>
<comment type="caution">
    <text evidence="1">The sequence shown here is derived from an EMBL/GenBank/DDBJ whole genome shotgun (WGS) entry which is preliminary data.</text>
</comment>
<sequence length="173" mass="19455">MSANGQQTFASLYLQQVLSDFEGIKKLGDKAMAQLNDETINYTPDAESNSIAIIVKHMHGNMLSRWTDFLTTDGEKPNRQRDEEFEGGLPSLAELLRLWEEGWGLVLSTIEGLTEADVLRTVTIRGEPHSVLQAIQRQISHYGYHVGQIVYAAKLIRSSEWNTLSIPKRKPSV</sequence>
<dbReference type="SUPFAM" id="SSF109854">
    <property type="entry name" value="DinB/YfiT-like putative metalloenzymes"/>
    <property type="match status" value="1"/>
</dbReference>